<dbReference type="EMBL" id="MFEH01000001">
    <property type="protein sequence ID" value="OGE74358.1"/>
    <property type="molecule type" value="Genomic_DNA"/>
</dbReference>
<proteinExistence type="predicted"/>
<organism evidence="1 2">
    <name type="scientific">Candidatus Doudnabacteria bacterium RIFCSPHIGHO2_01_FULL_41_86</name>
    <dbReference type="NCBI Taxonomy" id="1817821"/>
    <lineage>
        <taxon>Bacteria</taxon>
        <taxon>Candidatus Doudnaibacteriota</taxon>
    </lineage>
</organism>
<accession>A0A1F5N9V9</accession>
<comment type="caution">
    <text evidence="1">The sequence shown here is derived from an EMBL/GenBank/DDBJ whole genome shotgun (WGS) entry which is preliminary data.</text>
</comment>
<evidence type="ECO:0000313" key="1">
    <source>
        <dbReference type="EMBL" id="OGE74358.1"/>
    </source>
</evidence>
<name>A0A1F5N9V9_9BACT</name>
<dbReference type="STRING" id="1817821.A2717_02350"/>
<sequence>MNPKDRVIAKTEFRQELGSRVGVVGDVILDGLYFRFEDAPMLGAINDTVKYELACVHDEAESECFLCRNAVAGTYDEDFSVSAQR</sequence>
<evidence type="ECO:0000313" key="2">
    <source>
        <dbReference type="Proteomes" id="UP000177610"/>
    </source>
</evidence>
<dbReference type="Proteomes" id="UP000177610">
    <property type="component" value="Unassembled WGS sequence"/>
</dbReference>
<protein>
    <submittedName>
        <fullName evidence="1">Uncharacterized protein</fullName>
    </submittedName>
</protein>
<dbReference type="AlphaFoldDB" id="A0A1F5N9V9"/>
<reference evidence="1 2" key="1">
    <citation type="journal article" date="2016" name="Nat. Commun.">
        <title>Thousands of microbial genomes shed light on interconnected biogeochemical processes in an aquifer system.</title>
        <authorList>
            <person name="Anantharaman K."/>
            <person name="Brown C.T."/>
            <person name="Hug L.A."/>
            <person name="Sharon I."/>
            <person name="Castelle C.J."/>
            <person name="Probst A.J."/>
            <person name="Thomas B.C."/>
            <person name="Singh A."/>
            <person name="Wilkins M.J."/>
            <person name="Karaoz U."/>
            <person name="Brodie E.L."/>
            <person name="Williams K.H."/>
            <person name="Hubbard S.S."/>
            <person name="Banfield J.F."/>
        </authorList>
    </citation>
    <scope>NUCLEOTIDE SEQUENCE [LARGE SCALE GENOMIC DNA]</scope>
</reference>
<gene>
    <name evidence="1" type="ORF">A2717_02350</name>
</gene>